<dbReference type="EMBL" id="VDEP01000505">
    <property type="protein sequence ID" value="KAA1068353.1"/>
    <property type="molecule type" value="Genomic_DNA"/>
</dbReference>
<protein>
    <submittedName>
        <fullName evidence="2">Uncharacterized protein</fullName>
    </submittedName>
</protein>
<evidence type="ECO:0000313" key="4">
    <source>
        <dbReference type="Proteomes" id="UP000325313"/>
    </source>
</evidence>
<sequence>MAHGKLGTTHAQVFGWLDGPIRASGFRYGLPISEPVCGKSTSSLANNPSQNNLSHQQLISEQLQLTLEQTQLTLALTNLIHGIRHQINLMGHIQGQLNLTTKKKAHISSMVKAGMSHGQVARINLWAPDEQCSLQSFHGLGLVGLSKPLRRAADLV</sequence>
<reference evidence="3 4" key="1">
    <citation type="submission" date="2019-05" db="EMBL/GenBank/DDBJ databases">
        <title>Emergence of the Ug99 lineage of the wheat stem rust pathogen through somatic hybridization.</title>
        <authorList>
            <person name="Li F."/>
            <person name="Upadhyaya N.M."/>
            <person name="Sperschneider J."/>
            <person name="Matny O."/>
            <person name="Nguyen-Phuc H."/>
            <person name="Mago R."/>
            <person name="Raley C."/>
            <person name="Miller M.E."/>
            <person name="Silverstein K.A.T."/>
            <person name="Henningsen E."/>
            <person name="Hirsch C.D."/>
            <person name="Visser B."/>
            <person name="Pretorius Z.A."/>
            <person name="Steffenson B.J."/>
            <person name="Schwessinger B."/>
            <person name="Dodds P.N."/>
            <person name="Figueroa M."/>
        </authorList>
    </citation>
    <scope>NUCLEOTIDE SEQUENCE [LARGE SCALE GENOMIC DNA]</scope>
    <source>
        <strain evidence="2">21-0</strain>
        <strain evidence="1 4">Ug99</strain>
    </source>
</reference>
<proteinExistence type="predicted"/>
<dbReference type="AlphaFoldDB" id="A0A5B0PUG9"/>
<dbReference type="Proteomes" id="UP000325313">
    <property type="component" value="Unassembled WGS sequence"/>
</dbReference>
<evidence type="ECO:0000313" key="1">
    <source>
        <dbReference type="EMBL" id="KAA1068353.1"/>
    </source>
</evidence>
<name>A0A5B0PUG9_PUCGR</name>
<organism evidence="2 3">
    <name type="scientific">Puccinia graminis f. sp. tritici</name>
    <dbReference type="NCBI Taxonomy" id="56615"/>
    <lineage>
        <taxon>Eukaryota</taxon>
        <taxon>Fungi</taxon>
        <taxon>Dikarya</taxon>
        <taxon>Basidiomycota</taxon>
        <taxon>Pucciniomycotina</taxon>
        <taxon>Pucciniomycetes</taxon>
        <taxon>Pucciniales</taxon>
        <taxon>Pucciniaceae</taxon>
        <taxon>Puccinia</taxon>
    </lineage>
</organism>
<evidence type="ECO:0000313" key="3">
    <source>
        <dbReference type="Proteomes" id="UP000324748"/>
    </source>
</evidence>
<dbReference type="EMBL" id="VSWC01000041">
    <property type="protein sequence ID" value="KAA1104586.1"/>
    <property type="molecule type" value="Genomic_DNA"/>
</dbReference>
<evidence type="ECO:0000313" key="2">
    <source>
        <dbReference type="EMBL" id="KAA1104586.1"/>
    </source>
</evidence>
<keyword evidence="3" id="KW-1185">Reference proteome</keyword>
<gene>
    <name evidence="2" type="ORF">PGT21_027231</name>
    <name evidence="1" type="ORF">PGTUg99_006797</name>
</gene>
<comment type="caution">
    <text evidence="2">The sequence shown here is derived from an EMBL/GenBank/DDBJ whole genome shotgun (WGS) entry which is preliminary data.</text>
</comment>
<dbReference type="Proteomes" id="UP000324748">
    <property type="component" value="Unassembled WGS sequence"/>
</dbReference>
<accession>A0A5B0PUG9</accession>